<keyword evidence="18" id="KW-1185">Reference proteome</keyword>
<evidence type="ECO:0000313" key="17">
    <source>
        <dbReference type="EMBL" id="CAH1248339.1"/>
    </source>
</evidence>
<evidence type="ECO:0000256" key="10">
    <source>
        <dbReference type="ARBA" id="ARBA00022833"/>
    </source>
</evidence>
<sequence length="429" mass="48881">MMDMKLSFIFMSILIVAAPSSVYERDEVLRIFPRNAEDVRFLTTMEEEQGLSLDFWKLPSGPDNILDVHIKKASLSLVKDELKRQGIPFTVLVHDVGQALQLHMRTNRMSRARSRMRRDEVFDFSVYHTYDEITDHMRHIATSYPDIASIMSVASTYEGRSIMTIKLGKPFSNGTVKPAIWMDGAIHSREWVVPATIIYAVDKLARQYGSDPTVTRILDELDLYLTPVFNADGYVYTWQSDDTRLWRKNRAPQAGPCVGVDMNRNWDSHWAEDGSSHDPCSLLYHGTAPFSEQETRGISSFIWDNRRDIRAYVAFHSYSQVWMAPWGHSYNRPPGDAGAQDALGQLAVETIKSVHGADYVAGRAMETLYQVSGDSQDWTYDKAGIKYSYIVELRDTGRHGFLLPPDQILPTAEEIFPSILTVGEWILEH</sequence>
<dbReference type="Pfam" id="PF02244">
    <property type="entry name" value="Propep_M14"/>
    <property type="match status" value="1"/>
</dbReference>
<dbReference type="PRINTS" id="PR00765">
    <property type="entry name" value="CRBOXYPTASEA"/>
</dbReference>
<dbReference type="InterPro" id="IPR000834">
    <property type="entry name" value="Peptidase_M14"/>
</dbReference>
<evidence type="ECO:0000256" key="3">
    <source>
        <dbReference type="ARBA" id="ARBA00005988"/>
    </source>
</evidence>
<keyword evidence="12" id="KW-1015">Disulfide bond</keyword>
<comment type="function">
    <text evidence="13">Involved in the digestion of the blood meal.</text>
</comment>
<evidence type="ECO:0000256" key="2">
    <source>
        <dbReference type="ARBA" id="ARBA00004613"/>
    </source>
</evidence>
<protein>
    <submittedName>
        <fullName evidence="17">CPA2 protein</fullName>
    </submittedName>
</protein>
<evidence type="ECO:0000256" key="5">
    <source>
        <dbReference type="ARBA" id="ARBA00022645"/>
    </source>
</evidence>
<accession>A0A8J9Z5X2</accession>
<dbReference type="Gene3D" id="3.30.70.340">
    <property type="entry name" value="Metallocarboxypeptidase-like"/>
    <property type="match status" value="1"/>
</dbReference>
<keyword evidence="10" id="KW-0862">Zinc</keyword>
<dbReference type="EMBL" id="OV696701">
    <property type="protein sequence ID" value="CAH1248339.1"/>
    <property type="molecule type" value="Genomic_DNA"/>
</dbReference>
<evidence type="ECO:0000256" key="8">
    <source>
        <dbReference type="ARBA" id="ARBA00022729"/>
    </source>
</evidence>
<dbReference type="GO" id="GO:0004181">
    <property type="term" value="F:metallocarboxypeptidase activity"/>
    <property type="evidence" value="ECO:0007669"/>
    <property type="project" value="InterPro"/>
</dbReference>
<dbReference type="PANTHER" id="PTHR11705:SF91">
    <property type="entry name" value="FI01817P-RELATED"/>
    <property type="match status" value="1"/>
</dbReference>
<evidence type="ECO:0000313" key="18">
    <source>
        <dbReference type="Proteomes" id="UP000838412"/>
    </source>
</evidence>
<dbReference type="GO" id="GO:0006508">
    <property type="term" value="P:proteolysis"/>
    <property type="evidence" value="ECO:0007669"/>
    <property type="project" value="UniProtKB-KW"/>
</dbReference>
<keyword evidence="4" id="KW-0964">Secreted</keyword>
<evidence type="ECO:0000256" key="7">
    <source>
        <dbReference type="ARBA" id="ARBA00022723"/>
    </source>
</evidence>
<feature type="active site" description="Proton donor/acceptor" evidence="14">
    <location>
        <position position="392"/>
    </location>
</feature>
<reference evidence="17" key="1">
    <citation type="submission" date="2022-01" db="EMBL/GenBank/DDBJ databases">
        <authorList>
            <person name="Braso-Vives M."/>
        </authorList>
    </citation>
    <scope>NUCLEOTIDE SEQUENCE</scope>
</reference>
<dbReference type="OrthoDB" id="3626597at2759"/>
<dbReference type="SUPFAM" id="SSF53187">
    <property type="entry name" value="Zn-dependent exopeptidases"/>
    <property type="match status" value="1"/>
</dbReference>
<evidence type="ECO:0000256" key="15">
    <source>
        <dbReference type="SAM" id="SignalP"/>
    </source>
</evidence>
<proteinExistence type="inferred from homology"/>
<dbReference type="SUPFAM" id="SSF54897">
    <property type="entry name" value="Protease propeptides/inhibitors"/>
    <property type="match status" value="1"/>
</dbReference>
<keyword evidence="8 15" id="KW-0732">Signal</keyword>
<feature type="signal peptide" evidence="15">
    <location>
        <begin position="1"/>
        <end position="19"/>
    </location>
</feature>
<evidence type="ECO:0000256" key="4">
    <source>
        <dbReference type="ARBA" id="ARBA00022525"/>
    </source>
</evidence>
<dbReference type="AlphaFoldDB" id="A0A8J9Z5X2"/>
<dbReference type="GO" id="GO:0005615">
    <property type="term" value="C:extracellular space"/>
    <property type="evidence" value="ECO:0007669"/>
    <property type="project" value="TreeGrafter"/>
</dbReference>
<organism evidence="17 18">
    <name type="scientific">Branchiostoma lanceolatum</name>
    <name type="common">Common lancelet</name>
    <name type="synonym">Amphioxus lanceolatum</name>
    <dbReference type="NCBI Taxonomy" id="7740"/>
    <lineage>
        <taxon>Eukaryota</taxon>
        <taxon>Metazoa</taxon>
        <taxon>Chordata</taxon>
        <taxon>Cephalochordata</taxon>
        <taxon>Leptocardii</taxon>
        <taxon>Amphioxiformes</taxon>
        <taxon>Branchiostomatidae</taxon>
        <taxon>Branchiostoma</taxon>
    </lineage>
</organism>
<feature type="domain" description="Peptidase M14" evidence="16">
    <location>
        <begin position="126"/>
        <end position="426"/>
    </location>
</feature>
<name>A0A8J9Z5X2_BRALA</name>
<dbReference type="InterPro" id="IPR003146">
    <property type="entry name" value="M14A_act_pep"/>
</dbReference>
<evidence type="ECO:0000256" key="9">
    <source>
        <dbReference type="ARBA" id="ARBA00022801"/>
    </source>
</evidence>
<dbReference type="FunFam" id="3.30.70.340:FF:000001">
    <property type="entry name" value="Carboxypeptidase A5"/>
    <property type="match status" value="1"/>
</dbReference>
<dbReference type="SMART" id="SM00631">
    <property type="entry name" value="Zn_pept"/>
    <property type="match status" value="1"/>
</dbReference>
<evidence type="ECO:0000256" key="6">
    <source>
        <dbReference type="ARBA" id="ARBA00022670"/>
    </source>
</evidence>
<dbReference type="Gene3D" id="3.40.630.10">
    <property type="entry name" value="Zn peptidases"/>
    <property type="match status" value="1"/>
</dbReference>
<evidence type="ECO:0000256" key="14">
    <source>
        <dbReference type="PROSITE-ProRule" id="PRU01379"/>
    </source>
</evidence>
<comment type="subcellular location">
    <subcellularLocation>
        <location evidence="2">Secreted</location>
    </subcellularLocation>
</comment>
<dbReference type="PROSITE" id="PS52035">
    <property type="entry name" value="PEPTIDASE_M14"/>
    <property type="match status" value="1"/>
</dbReference>
<comment type="similarity">
    <text evidence="3 14">Belongs to the peptidase M14 family.</text>
</comment>
<gene>
    <name evidence="17" type="primary">CPA2</name>
    <name evidence="17" type="ORF">BLAG_LOCUS9691</name>
</gene>
<dbReference type="InterPro" id="IPR036990">
    <property type="entry name" value="M14A-like_propep"/>
</dbReference>
<evidence type="ECO:0000259" key="16">
    <source>
        <dbReference type="PROSITE" id="PS52035"/>
    </source>
</evidence>
<evidence type="ECO:0000256" key="13">
    <source>
        <dbReference type="ARBA" id="ARBA00057299"/>
    </source>
</evidence>
<evidence type="ECO:0000256" key="11">
    <source>
        <dbReference type="ARBA" id="ARBA00023049"/>
    </source>
</evidence>
<keyword evidence="5" id="KW-0121">Carboxypeptidase</keyword>
<dbReference type="Proteomes" id="UP000838412">
    <property type="component" value="Chromosome 16"/>
</dbReference>
<comment type="cofactor">
    <cofactor evidence="1">
        <name>Zn(2+)</name>
        <dbReference type="ChEBI" id="CHEBI:29105"/>
    </cofactor>
</comment>
<keyword evidence="7" id="KW-0479">Metal-binding</keyword>
<dbReference type="FunFam" id="3.40.630.10:FF:000040">
    <property type="entry name" value="zinc carboxypeptidase"/>
    <property type="match status" value="1"/>
</dbReference>
<feature type="chain" id="PRO_5035431438" evidence="15">
    <location>
        <begin position="20"/>
        <end position="429"/>
    </location>
</feature>
<keyword evidence="6" id="KW-0645">Protease</keyword>
<dbReference type="CDD" id="cd03860">
    <property type="entry name" value="M14_CP_A-B_like"/>
    <property type="match status" value="1"/>
</dbReference>
<evidence type="ECO:0000256" key="12">
    <source>
        <dbReference type="ARBA" id="ARBA00023157"/>
    </source>
</evidence>
<dbReference type="PANTHER" id="PTHR11705">
    <property type="entry name" value="PROTEASE FAMILY M14 CARBOXYPEPTIDASE A,B"/>
    <property type="match status" value="1"/>
</dbReference>
<dbReference type="GO" id="GO:0008270">
    <property type="term" value="F:zinc ion binding"/>
    <property type="evidence" value="ECO:0007669"/>
    <property type="project" value="InterPro"/>
</dbReference>
<keyword evidence="11" id="KW-0482">Metalloprotease</keyword>
<dbReference type="Pfam" id="PF00246">
    <property type="entry name" value="Peptidase_M14"/>
    <property type="match status" value="1"/>
</dbReference>
<keyword evidence="9" id="KW-0378">Hydrolase</keyword>
<evidence type="ECO:0000256" key="1">
    <source>
        <dbReference type="ARBA" id="ARBA00001947"/>
    </source>
</evidence>